<feature type="domain" description="C2" evidence="13">
    <location>
        <begin position="972"/>
        <end position="1099"/>
    </location>
</feature>
<evidence type="ECO:0000256" key="10">
    <source>
        <dbReference type="ARBA" id="ARBA00023136"/>
    </source>
</evidence>
<reference evidence="15 16" key="1">
    <citation type="submission" date="2015-11" db="EMBL/GenBank/DDBJ databases">
        <title>The genome of Debaryomyces fabryi.</title>
        <authorList>
            <person name="Tafer H."/>
            <person name="Lopandic K."/>
        </authorList>
    </citation>
    <scope>NUCLEOTIDE SEQUENCE [LARGE SCALE GENOMIC DNA]</scope>
    <source>
        <strain evidence="15 16">CBS 789</strain>
    </source>
</reference>
<dbReference type="CDD" id="cd04045">
    <property type="entry name" value="C2C_Tricalbin-like"/>
    <property type="match status" value="1"/>
</dbReference>
<feature type="domain" description="C2" evidence="13">
    <location>
        <begin position="509"/>
        <end position="629"/>
    </location>
</feature>
<feature type="compositionally biased region" description="Basic and acidic residues" evidence="11">
    <location>
        <begin position="8"/>
        <end position="28"/>
    </location>
</feature>
<sequence>MGIQKSPQDVDPRRPNKEDIDERNRRVNENLNVRSAPLEGSDNAGIKKPPPPEKVSIREETTFSWENVGPWESRSVDDKAKALQIMKSIENYVVDHFYGDWYWNCSLMIGTCFFCWLIARLGGGILSLGFILLFTNSVYRAEFRRFNRDIRDDMTRITASNRLENELETMEWLNSFLDKFWVIYMPALSEQVMYQANEVLKDQAPGFGIEALSLDEFTLGSKAPRVDSIKSYTRKGHDHIEMDWAFSFAPNDTDDMTKNEIKRKINPKVALGVRVGKAFISKSLPILVEDMSFKGRMNIKLKLNHNFPHVKMVSVQFLEAPAIDYVLKPVGGDTFGLDIMSLIPGLASFVNGLIHANLRPMLYAPNSLDIDVEELLAQLSLGAIGCLSITVKRCTNLKPLEKAKDLHPYVQMTVACNADIDERTSVKKLISSPVFLETKYLLLNQLENNFLNFNVFNLIEDEQDDKLIGNVQIPLADLLQKDTFNDVTKNIMEGGKVVGKIEYDLKYFPILEPMVLEDGTKKEISESEVGIIKLTLHEAKDLDITQSVVGILNPYAEMYINHELVKSCRRLRQSNEPSWDQTIESLITQQSETTVTVLIKDSVEDAVVGQLEANLQDLIFESSRGQEWIQCAPVRPGAPPSKVRITATWKALGMTDENVDTHFNASIGGLRIHLRSATGLKNLEAVGKVDPYVRIMMNGNIRGKTLTIDDTLDPAFNHVCFVPIANDHQHILLEVMDEEADQKDRSLGTCAVHVNEFLKKNDEGYYLGYDGSNEIIEQPILLNGQHHGTFSYSVSFVPTIPVYTLSQINNKDKYLEHLKKKEADEAEQRRKDEKKFKEHPDEYQWVDVDDDELPEVERIHMPLERAIKYRTGNINVYIEGGKFNKPDYYVHVLFDDHAYPSAVTTKTEGRKLDVKTKCEAFIRDLPNSKLIFRLAKKFEVDKEKDIVHEKTFDTLEILKKAYDNPIELKINEKNTIRVQLEYIPSAVKLAPFDTILDVGKFKLDILSAEGLKSVDSNGKSDPFLSVKLDGVEIYKTDKKRKTLDPVWNETVDIPLMSRSRQIVLLEAYDWDLTHKPDLLGRVNLDMSTIEPLKSTQFTVNFDTQGILNLRGTFRPEYLRPTLDSESGLPLDLSSVANVPLKAVGGGVGLAADGVGAAASGVGGVGKGLGKGVGKGGAFIKGFGRLKKKHSLDEEGGAQTGNEFDETASHISGRTGHTGITGRSGEGQSQSQESEEGAEREGEEQGEREEEEEEEEGAARPGETGDPKKDEKADKMAENIKVDEPKGEVHAAPNIHAQSLPPLQKPNFGSSAIFTNESDASSVVNSMNAPDTLPGRIAIVGATGFSSPVLEVKTILKTATKDRTLFRTRGAKLHEDEYRWNESIPFRSASSNELIFLVREPHKFGKKVELASARLPLAEALNRTDDFVFQTGQGTLVVNITYLDTGI</sequence>
<feature type="domain" description="C2" evidence="13">
    <location>
        <begin position="364"/>
        <end position="488"/>
    </location>
</feature>
<evidence type="ECO:0000313" key="16">
    <source>
        <dbReference type="Proteomes" id="UP000054251"/>
    </source>
</evidence>
<dbReference type="Pfam" id="PF00168">
    <property type="entry name" value="C2"/>
    <property type="match status" value="4"/>
</dbReference>
<dbReference type="Pfam" id="PF25669">
    <property type="entry name" value="SMP_MUG190-like"/>
    <property type="match status" value="1"/>
</dbReference>
<feature type="region of interest" description="Disordered" evidence="11">
    <location>
        <begin position="1"/>
        <end position="53"/>
    </location>
</feature>
<dbReference type="GO" id="GO:0006869">
    <property type="term" value="P:lipid transport"/>
    <property type="evidence" value="ECO:0007669"/>
    <property type="project" value="UniProtKB-KW"/>
</dbReference>
<keyword evidence="8" id="KW-0445">Lipid transport</keyword>
<evidence type="ECO:0000256" key="12">
    <source>
        <dbReference type="SAM" id="Phobius"/>
    </source>
</evidence>
<dbReference type="InterPro" id="IPR000008">
    <property type="entry name" value="C2_dom"/>
</dbReference>
<keyword evidence="9" id="KW-0446">Lipid-binding</keyword>
<evidence type="ECO:0000256" key="6">
    <source>
        <dbReference type="ARBA" id="ARBA00022824"/>
    </source>
</evidence>
<dbReference type="SUPFAM" id="SSF49562">
    <property type="entry name" value="C2 domain (Calcium/lipid-binding domain, CaLB)"/>
    <property type="match status" value="4"/>
</dbReference>
<evidence type="ECO:0000313" key="15">
    <source>
        <dbReference type="EMBL" id="KSA00730.1"/>
    </source>
</evidence>
<feature type="transmembrane region" description="Helical" evidence="12">
    <location>
        <begin position="113"/>
        <end position="134"/>
    </location>
</feature>
<dbReference type="PANTHER" id="PTHR46980">
    <property type="entry name" value="TRICALBIN-1-RELATED"/>
    <property type="match status" value="1"/>
</dbReference>
<evidence type="ECO:0000256" key="8">
    <source>
        <dbReference type="ARBA" id="ARBA00023055"/>
    </source>
</evidence>
<dbReference type="CDD" id="cd04040">
    <property type="entry name" value="C2D_Tricalbin-like"/>
    <property type="match status" value="1"/>
</dbReference>
<keyword evidence="4 12" id="KW-0812">Transmembrane</keyword>
<dbReference type="InterPro" id="IPR052455">
    <property type="entry name" value="Tricalbin_domain"/>
</dbReference>
<feature type="domain" description="SMP-LTD" evidence="14">
    <location>
        <begin position="166"/>
        <end position="373"/>
    </location>
</feature>
<keyword evidence="2" id="KW-0813">Transport</keyword>
<organism evidence="15 16">
    <name type="scientific">Debaryomyces fabryi</name>
    <dbReference type="NCBI Taxonomy" id="58627"/>
    <lineage>
        <taxon>Eukaryota</taxon>
        <taxon>Fungi</taxon>
        <taxon>Dikarya</taxon>
        <taxon>Ascomycota</taxon>
        <taxon>Saccharomycotina</taxon>
        <taxon>Pichiomycetes</taxon>
        <taxon>Debaryomycetaceae</taxon>
        <taxon>Debaryomyces</taxon>
    </lineage>
</organism>
<name>A0A0V1PXA3_9ASCO</name>
<comment type="caution">
    <text evidence="15">The sequence shown here is derived from an EMBL/GenBank/DDBJ whole genome shotgun (WGS) entry which is preliminary data.</text>
</comment>
<evidence type="ECO:0000256" key="3">
    <source>
        <dbReference type="ARBA" id="ARBA00022553"/>
    </source>
</evidence>
<dbReference type="RefSeq" id="XP_015466832.1">
    <property type="nucleotide sequence ID" value="XM_015612329.1"/>
</dbReference>
<dbReference type="OrthoDB" id="1029639at2759"/>
<feature type="region of interest" description="Disordered" evidence="11">
    <location>
        <begin position="1190"/>
        <end position="1273"/>
    </location>
</feature>
<dbReference type="InterPro" id="IPR035892">
    <property type="entry name" value="C2_domain_sf"/>
</dbReference>
<keyword evidence="6" id="KW-0256">Endoplasmic reticulum</keyword>
<dbReference type="InterPro" id="IPR037761">
    <property type="entry name" value="C2A_Tricalbin"/>
</dbReference>
<dbReference type="InterPro" id="IPR037765">
    <property type="entry name" value="C2B_Tricalbin"/>
</dbReference>
<dbReference type="InterPro" id="IPR056910">
    <property type="entry name" value="TCB1-3_C2"/>
</dbReference>
<dbReference type="CDD" id="cd04052">
    <property type="entry name" value="C2B_Tricalbin-like"/>
    <property type="match status" value="1"/>
</dbReference>
<dbReference type="GO" id="GO:0071944">
    <property type="term" value="C:cell periphery"/>
    <property type="evidence" value="ECO:0007669"/>
    <property type="project" value="UniProtKB-ARBA"/>
</dbReference>
<keyword evidence="5" id="KW-0677">Repeat</keyword>
<evidence type="ECO:0000256" key="2">
    <source>
        <dbReference type="ARBA" id="ARBA00022448"/>
    </source>
</evidence>
<evidence type="ECO:0000256" key="1">
    <source>
        <dbReference type="ARBA" id="ARBA00004586"/>
    </source>
</evidence>
<feature type="domain" description="C2" evidence="13">
    <location>
        <begin position="653"/>
        <end position="769"/>
    </location>
</feature>
<dbReference type="GO" id="GO:0008289">
    <property type="term" value="F:lipid binding"/>
    <property type="evidence" value="ECO:0007669"/>
    <property type="project" value="UniProtKB-KW"/>
</dbReference>
<feature type="compositionally biased region" description="Acidic residues" evidence="11">
    <location>
        <begin position="1245"/>
        <end position="1255"/>
    </location>
</feature>
<dbReference type="Pfam" id="PF24920">
    <property type="entry name" value="C2_TCB1"/>
    <property type="match status" value="1"/>
</dbReference>
<evidence type="ECO:0000256" key="7">
    <source>
        <dbReference type="ARBA" id="ARBA00022989"/>
    </source>
</evidence>
<dbReference type="CDD" id="cd04044">
    <property type="entry name" value="C2A_Tricalbin-like"/>
    <property type="match status" value="1"/>
</dbReference>
<dbReference type="InterPro" id="IPR037762">
    <property type="entry name" value="C2C_Tricalbin"/>
</dbReference>
<evidence type="ECO:0000259" key="13">
    <source>
        <dbReference type="PROSITE" id="PS50004"/>
    </source>
</evidence>
<evidence type="ECO:0000259" key="14">
    <source>
        <dbReference type="PROSITE" id="PS51847"/>
    </source>
</evidence>
<feature type="compositionally biased region" description="Basic and acidic residues" evidence="11">
    <location>
        <begin position="1262"/>
        <end position="1273"/>
    </location>
</feature>
<dbReference type="CDD" id="cd21678">
    <property type="entry name" value="SMP_TCB"/>
    <property type="match status" value="1"/>
</dbReference>
<evidence type="ECO:0000256" key="4">
    <source>
        <dbReference type="ARBA" id="ARBA00022692"/>
    </source>
</evidence>
<gene>
    <name evidence="15" type="ORF">AC631_03500</name>
</gene>
<dbReference type="Proteomes" id="UP000054251">
    <property type="component" value="Unassembled WGS sequence"/>
</dbReference>
<dbReference type="PROSITE" id="PS50004">
    <property type="entry name" value="C2"/>
    <property type="match status" value="4"/>
</dbReference>
<comment type="subcellular location">
    <subcellularLocation>
        <location evidence="1">Endoplasmic reticulum membrane</location>
    </subcellularLocation>
</comment>
<protein>
    <recommendedName>
        <fullName evidence="17">C2 domain-containing protein</fullName>
    </recommendedName>
</protein>
<keyword evidence="3" id="KW-0597">Phosphoprotein</keyword>
<evidence type="ECO:0000256" key="5">
    <source>
        <dbReference type="ARBA" id="ARBA00022737"/>
    </source>
</evidence>
<dbReference type="GO" id="GO:0005789">
    <property type="term" value="C:endoplasmic reticulum membrane"/>
    <property type="evidence" value="ECO:0007669"/>
    <property type="project" value="UniProtKB-SubCell"/>
</dbReference>
<dbReference type="Gene3D" id="2.60.40.150">
    <property type="entry name" value="C2 domain"/>
    <property type="match status" value="4"/>
</dbReference>
<dbReference type="EMBL" id="LMYN01000076">
    <property type="protein sequence ID" value="KSA00730.1"/>
    <property type="molecule type" value="Genomic_DNA"/>
</dbReference>
<dbReference type="PIRSF" id="PIRSF037232">
    <property type="entry name" value="Tricalbin"/>
    <property type="match status" value="1"/>
</dbReference>
<evidence type="ECO:0000256" key="11">
    <source>
        <dbReference type="SAM" id="MobiDB-lite"/>
    </source>
</evidence>
<keyword evidence="10 12" id="KW-0472">Membrane</keyword>
<dbReference type="SMART" id="SM00239">
    <property type="entry name" value="C2"/>
    <property type="match status" value="4"/>
</dbReference>
<dbReference type="PROSITE" id="PS51847">
    <property type="entry name" value="SMP"/>
    <property type="match status" value="1"/>
</dbReference>
<evidence type="ECO:0000256" key="9">
    <source>
        <dbReference type="ARBA" id="ARBA00023121"/>
    </source>
</evidence>
<dbReference type="GeneID" id="26840509"/>
<proteinExistence type="predicted"/>
<dbReference type="InterPro" id="IPR031468">
    <property type="entry name" value="SMP_LBD"/>
</dbReference>
<dbReference type="GO" id="GO:0061817">
    <property type="term" value="P:endoplasmic reticulum-plasma membrane tethering"/>
    <property type="evidence" value="ECO:0007669"/>
    <property type="project" value="InterPro"/>
</dbReference>
<dbReference type="InterPro" id="IPR037756">
    <property type="entry name" value="C2D_Tricalbin"/>
</dbReference>
<dbReference type="PANTHER" id="PTHR46980:SF1">
    <property type="entry name" value="TRICALBIN-3"/>
    <property type="match status" value="1"/>
</dbReference>
<keyword evidence="7 12" id="KW-1133">Transmembrane helix</keyword>
<evidence type="ECO:0008006" key="17">
    <source>
        <dbReference type="Google" id="ProtNLM"/>
    </source>
</evidence>
<dbReference type="InterPro" id="IPR017147">
    <property type="entry name" value="Tricalbin"/>
</dbReference>
<keyword evidence="16" id="KW-1185">Reference proteome</keyword>
<accession>A0A0V1PXA3</accession>